<dbReference type="Proteomes" id="UP000636709">
    <property type="component" value="Unassembled WGS sequence"/>
</dbReference>
<evidence type="ECO:0000259" key="8">
    <source>
        <dbReference type="PROSITE" id="PS50929"/>
    </source>
</evidence>
<dbReference type="GO" id="GO:0016020">
    <property type="term" value="C:membrane"/>
    <property type="evidence" value="ECO:0007669"/>
    <property type="project" value="InterPro"/>
</dbReference>
<dbReference type="GO" id="GO:0005524">
    <property type="term" value="F:ATP binding"/>
    <property type="evidence" value="ECO:0007669"/>
    <property type="project" value="UniProtKB-KW"/>
</dbReference>
<gene>
    <name evidence="9" type="ORF">HU200_054270</name>
</gene>
<keyword evidence="5" id="KW-1133">Transmembrane helix</keyword>
<evidence type="ECO:0000313" key="9">
    <source>
        <dbReference type="EMBL" id="KAF8664950.1"/>
    </source>
</evidence>
<organism evidence="9 10">
    <name type="scientific">Digitaria exilis</name>
    <dbReference type="NCBI Taxonomy" id="1010633"/>
    <lineage>
        <taxon>Eukaryota</taxon>
        <taxon>Viridiplantae</taxon>
        <taxon>Streptophyta</taxon>
        <taxon>Embryophyta</taxon>
        <taxon>Tracheophyta</taxon>
        <taxon>Spermatophyta</taxon>
        <taxon>Magnoliopsida</taxon>
        <taxon>Liliopsida</taxon>
        <taxon>Poales</taxon>
        <taxon>Poaceae</taxon>
        <taxon>PACMAD clade</taxon>
        <taxon>Panicoideae</taxon>
        <taxon>Panicodae</taxon>
        <taxon>Paniceae</taxon>
        <taxon>Anthephorinae</taxon>
        <taxon>Digitaria</taxon>
    </lineage>
</organism>
<dbReference type="PANTHER" id="PTHR24223">
    <property type="entry name" value="ATP-BINDING CASSETTE SUB-FAMILY C"/>
    <property type="match status" value="1"/>
</dbReference>
<evidence type="ECO:0000256" key="7">
    <source>
        <dbReference type="SAM" id="MobiDB-lite"/>
    </source>
</evidence>
<accession>A0A835AG67</accession>
<evidence type="ECO:0000256" key="6">
    <source>
        <dbReference type="ARBA" id="ARBA00023136"/>
    </source>
</evidence>
<sequence length="1027" mass="111542">MNGNAVYCKAVTVSESSRQQDRNDAPAPCRHWGRRHADEQQKRVPALRRRCRSLSHIKHAHALMVMLIVASAAAFRGGISCTVACVFVRIPDDLRTRARSGMPPSSSTRSRGGGVRPDKLTFPFVLRTCAAVGAWGCVVKAGNALIGMHASCVGSRCRGCAVRKRVVGDCCRLAVVRGVDESPVKYILSWDVMITVYVYANKRPEGEMARARELIQRCKICASREPITPTAARQLGSNVLTGVERRLAAPPRRRPRFRRPATVTGSTTHGSTREGGDADSLRRRRRRTSPRRSSRSRPSAYAAASLTASDVPRVPPSHRAEAAYALFMSNWPPPPVSSRYPVGFALWLSFWPQLVLTAFLSFARLGAMYVGPSLIDQFVRRGETPWEGLQLVLILLVGKAAQTLASHHYNFQGQLLIMRIHGALQTALYRKSLHLTAGARRAHGAGSIVNYMQVDTGKSEVYKAAGSARRHQPPRQAPASLRVRSTSIVSQGIYQGAAGGLGMNAYPLCSLNCGERANLHINDLKNSRPRNVFMFSAFTDGGGQWRRRPEPSRGCLWHLRLKPRAEREPQTRRTTYPLPPACNHLGIREHQQVVASSMDAIAKCGNDGYGYGNGKAQMNYHRQNTEYVTTVITEMNRMTVNDKQTTACGGGVQKQASCKEKEAAYGGYHGGGGAVQKQAYKEKEEVFVEHDQKGSSHGGYHGGATVHKSSSYKEEEVYEAAGGGYGGVKKQAGYKQQQDTCGETDAHHGGSVGAVQTYAFDKQAAYGGAIGAAVQQQQQHGGYQKDAYGAAGKKNGYQQHETYSYGEEAYGGGAVQTNESYKYKQQEKYGNADGGYGAHYGGAGYGGDHYRGVHGNAMEHYAGYNQLYGQCDTAYGSHYGGAKASGGYPPYHGGAKAGKTECAGGGYNQQFTATPYCSESSESESDSDESDCEETAFPPRGGYGYNKSNKQGVVYGYGVAGAYNHDKHGGGVKRYEAYEKHEELAGGRRYEAYHRTTQTQYTGGGGGYGYGGTCPPPNNTHLLRYGA</sequence>
<keyword evidence="4" id="KW-0067">ATP-binding</keyword>
<dbReference type="InterPro" id="IPR011527">
    <property type="entry name" value="ABC1_TM_dom"/>
</dbReference>
<evidence type="ECO:0000256" key="2">
    <source>
        <dbReference type="ARBA" id="ARBA00022692"/>
    </source>
</evidence>
<dbReference type="AlphaFoldDB" id="A0A835AG67"/>
<proteinExistence type="predicted"/>
<keyword evidence="6" id="KW-0472">Membrane</keyword>
<name>A0A835AG67_9POAL</name>
<keyword evidence="3" id="KW-0547">Nucleotide-binding</keyword>
<reference evidence="9" key="1">
    <citation type="submission" date="2020-07" db="EMBL/GenBank/DDBJ databases">
        <title>Genome sequence and genetic diversity analysis of an under-domesticated orphan crop, white fonio (Digitaria exilis).</title>
        <authorList>
            <person name="Bennetzen J.L."/>
            <person name="Chen S."/>
            <person name="Ma X."/>
            <person name="Wang X."/>
            <person name="Yssel A.E.J."/>
            <person name="Chaluvadi S.R."/>
            <person name="Johnson M."/>
            <person name="Gangashetty P."/>
            <person name="Hamidou F."/>
            <person name="Sanogo M.D."/>
            <person name="Zwaenepoel A."/>
            <person name="Wallace J."/>
            <person name="Van De Peer Y."/>
            <person name="Van Deynze A."/>
        </authorList>
    </citation>
    <scope>NUCLEOTIDE SEQUENCE</scope>
    <source>
        <tissue evidence="9">Leaves</tissue>
    </source>
</reference>
<evidence type="ECO:0000256" key="5">
    <source>
        <dbReference type="ARBA" id="ARBA00022989"/>
    </source>
</evidence>
<feature type="compositionally biased region" description="Basic and acidic residues" evidence="7">
    <location>
        <begin position="271"/>
        <end position="281"/>
    </location>
</feature>
<keyword evidence="10" id="KW-1185">Reference proteome</keyword>
<dbReference type="PANTHER" id="PTHR24223:SF230">
    <property type="entry name" value="OS04G0209300 PROTEIN"/>
    <property type="match status" value="1"/>
</dbReference>
<dbReference type="SUPFAM" id="SSF90123">
    <property type="entry name" value="ABC transporter transmembrane region"/>
    <property type="match status" value="1"/>
</dbReference>
<dbReference type="Gene3D" id="1.20.1560.10">
    <property type="entry name" value="ABC transporter type 1, transmembrane domain"/>
    <property type="match status" value="1"/>
</dbReference>
<evidence type="ECO:0000313" key="10">
    <source>
        <dbReference type="Proteomes" id="UP000636709"/>
    </source>
</evidence>
<dbReference type="InterPro" id="IPR050173">
    <property type="entry name" value="ABC_transporter_C-like"/>
</dbReference>
<protein>
    <recommendedName>
        <fullName evidence="8">ABC transmembrane type-1 domain-containing protein</fullName>
    </recommendedName>
</protein>
<dbReference type="InterPro" id="IPR036640">
    <property type="entry name" value="ABC1_TM_sf"/>
</dbReference>
<dbReference type="EMBL" id="JACEFO010002346">
    <property type="protein sequence ID" value="KAF8664950.1"/>
    <property type="molecule type" value="Genomic_DNA"/>
</dbReference>
<dbReference type="PROSITE" id="PS50929">
    <property type="entry name" value="ABC_TM1F"/>
    <property type="match status" value="1"/>
</dbReference>
<feature type="compositionally biased region" description="Acidic residues" evidence="7">
    <location>
        <begin position="921"/>
        <end position="934"/>
    </location>
</feature>
<feature type="region of interest" description="Disordered" evidence="7">
    <location>
        <begin position="17"/>
        <end position="44"/>
    </location>
</feature>
<evidence type="ECO:0000256" key="3">
    <source>
        <dbReference type="ARBA" id="ARBA00022741"/>
    </source>
</evidence>
<feature type="region of interest" description="Disordered" evidence="7">
    <location>
        <begin position="915"/>
        <end position="944"/>
    </location>
</feature>
<feature type="compositionally biased region" description="Basic residues" evidence="7">
    <location>
        <begin position="282"/>
        <end position="295"/>
    </location>
</feature>
<keyword evidence="1" id="KW-0813">Transport</keyword>
<keyword evidence="2" id="KW-0812">Transmembrane</keyword>
<dbReference type="GO" id="GO:0140359">
    <property type="term" value="F:ABC-type transporter activity"/>
    <property type="evidence" value="ECO:0007669"/>
    <property type="project" value="InterPro"/>
</dbReference>
<dbReference type="OrthoDB" id="684017at2759"/>
<feature type="domain" description="ABC transmembrane type-1" evidence="8">
    <location>
        <begin position="354"/>
        <end position="456"/>
    </location>
</feature>
<feature type="region of interest" description="Disordered" evidence="7">
    <location>
        <begin position="242"/>
        <end position="308"/>
    </location>
</feature>
<evidence type="ECO:0000256" key="1">
    <source>
        <dbReference type="ARBA" id="ARBA00022448"/>
    </source>
</evidence>
<comment type="caution">
    <text evidence="9">The sequence shown here is derived from an EMBL/GenBank/DDBJ whole genome shotgun (WGS) entry which is preliminary data.</text>
</comment>
<evidence type="ECO:0000256" key="4">
    <source>
        <dbReference type="ARBA" id="ARBA00022840"/>
    </source>
</evidence>